<dbReference type="GO" id="GO:0016477">
    <property type="term" value="P:cell migration"/>
    <property type="evidence" value="ECO:0007669"/>
    <property type="project" value="TreeGrafter"/>
</dbReference>
<dbReference type="InterPro" id="IPR036028">
    <property type="entry name" value="SH3-like_dom_sf"/>
</dbReference>
<feature type="domain" description="SH3" evidence="6">
    <location>
        <begin position="192"/>
        <end position="253"/>
    </location>
</feature>
<keyword evidence="2 3" id="KW-0727">SH2 domain</keyword>
<dbReference type="PROSITE" id="PS50002">
    <property type="entry name" value="SH3"/>
    <property type="match status" value="2"/>
</dbReference>
<dbReference type="SUPFAM" id="SSF50044">
    <property type="entry name" value="SH3-domain"/>
    <property type="match status" value="2"/>
</dbReference>
<dbReference type="InterPro" id="IPR001452">
    <property type="entry name" value="SH3_domain"/>
</dbReference>
<feature type="domain" description="SH2" evidence="5">
    <location>
        <begin position="13"/>
        <end position="106"/>
    </location>
</feature>
<dbReference type="SMART" id="SM00252">
    <property type="entry name" value="SH2"/>
    <property type="match status" value="1"/>
</dbReference>
<evidence type="ECO:0000313" key="7">
    <source>
        <dbReference type="EMBL" id="CAG5132485.1"/>
    </source>
</evidence>
<evidence type="ECO:0000256" key="1">
    <source>
        <dbReference type="ARBA" id="ARBA00022443"/>
    </source>
</evidence>
<dbReference type="AlphaFoldDB" id="A0A8S3ZXY0"/>
<dbReference type="PANTHER" id="PTHR19969">
    <property type="entry name" value="SH2-SH3 ADAPTOR PROTEIN-RELATED"/>
    <property type="match status" value="1"/>
</dbReference>
<evidence type="ECO:0000313" key="8">
    <source>
        <dbReference type="Proteomes" id="UP000678393"/>
    </source>
</evidence>
<evidence type="ECO:0000256" key="4">
    <source>
        <dbReference type="PROSITE-ProRule" id="PRU00192"/>
    </source>
</evidence>
<dbReference type="InterPro" id="IPR000980">
    <property type="entry name" value="SH2"/>
</dbReference>
<accession>A0A8S3ZXY0</accession>
<dbReference type="Gene3D" id="3.30.505.10">
    <property type="entry name" value="SH2 domain"/>
    <property type="match status" value="1"/>
</dbReference>
<dbReference type="GO" id="GO:0005737">
    <property type="term" value="C:cytoplasm"/>
    <property type="evidence" value="ECO:0007669"/>
    <property type="project" value="TreeGrafter"/>
</dbReference>
<evidence type="ECO:0000256" key="2">
    <source>
        <dbReference type="ARBA" id="ARBA00022999"/>
    </source>
</evidence>
<dbReference type="EMBL" id="CAJHNH020005434">
    <property type="protein sequence ID" value="CAG5132485.1"/>
    <property type="molecule type" value="Genomic_DNA"/>
</dbReference>
<dbReference type="PANTHER" id="PTHR19969:SF5">
    <property type="entry name" value="CRK-LIKE PROTEIN"/>
    <property type="match status" value="1"/>
</dbReference>
<dbReference type="Pfam" id="PF00017">
    <property type="entry name" value="SH2"/>
    <property type="match status" value="1"/>
</dbReference>
<name>A0A8S3ZXY0_9EUPU</name>
<dbReference type="InterPro" id="IPR051184">
    <property type="entry name" value="Tyrosine-phos_adapter"/>
</dbReference>
<evidence type="ECO:0000256" key="3">
    <source>
        <dbReference type="PROSITE-ProRule" id="PRU00191"/>
    </source>
</evidence>
<dbReference type="OrthoDB" id="9204160at2759"/>
<dbReference type="Pfam" id="PF07653">
    <property type="entry name" value="SH3_2"/>
    <property type="match status" value="1"/>
</dbReference>
<dbReference type="SUPFAM" id="SSF55550">
    <property type="entry name" value="SH2 domain"/>
    <property type="match status" value="1"/>
</dbReference>
<reference evidence="7" key="1">
    <citation type="submission" date="2021-04" db="EMBL/GenBank/DDBJ databases">
        <authorList>
            <consortium name="Molecular Ecology Group"/>
        </authorList>
    </citation>
    <scope>NUCLEOTIDE SEQUENCE</scope>
</reference>
<keyword evidence="1 4" id="KW-0728">SH3 domain</keyword>
<dbReference type="SMART" id="SM00326">
    <property type="entry name" value="SH3"/>
    <property type="match status" value="2"/>
</dbReference>
<comment type="caution">
    <text evidence="7">The sequence shown here is derived from an EMBL/GenBank/DDBJ whole genome shotgun (WGS) entry which is preliminary data.</text>
</comment>
<evidence type="ECO:0000259" key="6">
    <source>
        <dbReference type="PROSITE" id="PS50002"/>
    </source>
</evidence>
<evidence type="ECO:0008006" key="9">
    <source>
        <dbReference type="Google" id="ProtNLM"/>
    </source>
</evidence>
<proteinExistence type="predicted"/>
<feature type="domain" description="SH3" evidence="6">
    <location>
        <begin position="106"/>
        <end position="166"/>
    </location>
</feature>
<dbReference type="InterPro" id="IPR036860">
    <property type="entry name" value="SH2_dom_sf"/>
</dbReference>
<sequence>MDSEFDPEDKYSWYFGMLSREKTNEILMEQDYDGTFLVRDSKSCQGDFVLCVREDQKVSHYIVNRIQSPDGTAIFKIGDKEFSDMPSLLSFYKTHYLETTTLIKPVPRTKLVCKYKFDGRDPEDLPFKKGDILEVIYKDEEEWWTAINTDFRIGQIPAQYTEVLEDSVPSSRTPVRPPPPITNIYDGASIKLPAKAVVILQRIPSAYDKRMLKLEVGEVITVLKMNQNGQWEGRDIRDREGIFPFTHIRFLTEEELHSLPGST</sequence>
<dbReference type="Gene3D" id="2.30.30.40">
    <property type="entry name" value="SH3 Domains"/>
    <property type="match status" value="2"/>
</dbReference>
<dbReference type="GO" id="GO:0030971">
    <property type="term" value="F:receptor tyrosine kinase binding"/>
    <property type="evidence" value="ECO:0007669"/>
    <property type="project" value="TreeGrafter"/>
</dbReference>
<protein>
    <recommendedName>
        <fullName evidence="9">Adapter molecule Crk</fullName>
    </recommendedName>
</protein>
<dbReference type="PRINTS" id="PR00452">
    <property type="entry name" value="SH3DOMAIN"/>
</dbReference>
<dbReference type="Pfam" id="PF00018">
    <property type="entry name" value="SH3_1"/>
    <property type="match status" value="1"/>
</dbReference>
<dbReference type="PROSITE" id="PS50001">
    <property type="entry name" value="SH2"/>
    <property type="match status" value="1"/>
</dbReference>
<organism evidence="7 8">
    <name type="scientific">Candidula unifasciata</name>
    <dbReference type="NCBI Taxonomy" id="100452"/>
    <lineage>
        <taxon>Eukaryota</taxon>
        <taxon>Metazoa</taxon>
        <taxon>Spiralia</taxon>
        <taxon>Lophotrochozoa</taxon>
        <taxon>Mollusca</taxon>
        <taxon>Gastropoda</taxon>
        <taxon>Heterobranchia</taxon>
        <taxon>Euthyneura</taxon>
        <taxon>Panpulmonata</taxon>
        <taxon>Eupulmonata</taxon>
        <taxon>Stylommatophora</taxon>
        <taxon>Helicina</taxon>
        <taxon>Helicoidea</taxon>
        <taxon>Geomitridae</taxon>
        <taxon>Candidula</taxon>
    </lineage>
</organism>
<dbReference type="GO" id="GO:0007167">
    <property type="term" value="P:enzyme-linked receptor protein signaling pathway"/>
    <property type="evidence" value="ECO:0007669"/>
    <property type="project" value="TreeGrafter"/>
</dbReference>
<evidence type="ECO:0000259" key="5">
    <source>
        <dbReference type="PROSITE" id="PS50001"/>
    </source>
</evidence>
<dbReference type="GO" id="GO:0035591">
    <property type="term" value="F:signaling adaptor activity"/>
    <property type="evidence" value="ECO:0007669"/>
    <property type="project" value="TreeGrafter"/>
</dbReference>
<keyword evidence="8" id="KW-1185">Reference proteome</keyword>
<gene>
    <name evidence="7" type="ORF">CUNI_LOCUS18043</name>
</gene>
<dbReference type="Proteomes" id="UP000678393">
    <property type="component" value="Unassembled WGS sequence"/>
</dbReference>
<dbReference type="PRINTS" id="PR00401">
    <property type="entry name" value="SH2DOMAIN"/>
</dbReference>